<sequence>MKTFEGFPDKFEFTAVPKPFLAQALPLISSLEELKASLLFFRVLYQKKGFPPYVTAAEIADLNSGLDEAAADQALSETAARGTTIKLAVVEKGKPVALYFLNDGRNREAVQEIIAGRIKLGSITPNEPVKFVSSPELPDIFSLYEQNIGLLTPIIAEELKEALKLYPESWVKDAVKEAASLNKRNWRYISKILENWAAGGRNDGTYFGNPQKDPDKYTKGKYGKFVRR</sequence>
<dbReference type="PANTHER" id="PTHR37293:SF5">
    <property type="entry name" value="DNA REPLICATION PROTEIN"/>
    <property type="match status" value="1"/>
</dbReference>
<dbReference type="PANTHER" id="PTHR37293">
    <property type="entry name" value="PHAGE REPLICATION PROTEIN-RELATED"/>
    <property type="match status" value="1"/>
</dbReference>
<dbReference type="InterPro" id="IPR006343">
    <property type="entry name" value="DnaB/C_C"/>
</dbReference>
<keyword evidence="5" id="KW-1185">Reference proteome</keyword>
<accession>A0A0W0GJJ9</accession>
<dbReference type="Proteomes" id="UP000053947">
    <property type="component" value="Unassembled WGS sequence"/>
</dbReference>
<comment type="caution">
    <text evidence="4">The sequence shown here is derived from an EMBL/GenBank/DDBJ whole genome shotgun (WGS) entry which is preliminary data.</text>
</comment>
<reference evidence="4 5" key="1">
    <citation type="submission" date="2015-06" db="EMBL/GenBank/DDBJ databases">
        <title>Genome sequence of the organohalide-respiring Dehalogenimonas alkenigignens type strain (IP3-3T).</title>
        <authorList>
            <person name="Key T.A."/>
            <person name="Richmond D.P."/>
            <person name="Bowman K.S."/>
            <person name="Cho Y.-J."/>
            <person name="Chun J."/>
            <person name="da Costa M.S."/>
            <person name="Rainey F.A."/>
            <person name="Moe W.M."/>
        </authorList>
    </citation>
    <scope>NUCLEOTIDE SEQUENCE [LARGE SCALE GENOMIC DNA]</scope>
    <source>
        <strain evidence="4 5">IP3-3</strain>
    </source>
</reference>
<feature type="domain" description="DnaB/C C-terminal" evidence="3">
    <location>
        <begin position="141"/>
        <end position="198"/>
    </location>
</feature>
<proteinExistence type="inferred from homology"/>
<dbReference type="Pfam" id="PF07261">
    <property type="entry name" value="DnaB_2"/>
    <property type="match status" value="1"/>
</dbReference>
<dbReference type="EMBL" id="LFDV01000002">
    <property type="protein sequence ID" value="KTB48745.1"/>
    <property type="molecule type" value="Genomic_DNA"/>
</dbReference>
<dbReference type="AlphaFoldDB" id="A0A0W0GJJ9"/>
<protein>
    <submittedName>
        <fullName evidence="4">DNA replication protein DnaD</fullName>
    </submittedName>
</protein>
<dbReference type="SUPFAM" id="SSF158499">
    <property type="entry name" value="DnaD domain-like"/>
    <property type="match status" value="1"/>
</dbReference>
<dbReference type="Gene3D" id="1.10.10.630">
    <property type="entry name" value="DnaD domain-like"/>
    <property type="match status" value="1"/>
</dbReference>
<dbReference type="PATRIC" id="fig|1217799.6.peg.1641"/>
<feature type="region of interest" description="Disordered" evidence="2">
    <location>
        <begin position="204"/>
        <end position="228"/>
    </location>
</feature>
<dbReference type="InterPro" id="IPR053162">
    <property type="entry name" value="DnaD"/>
</dbReference>
<name>A0A0W0GJJ9_9CHLR</name>
<evidence type="ECO:0000313" key="4">
    <source>
        <dbReference type="EMBL" id="KTB48745.1"/>
    </source>
</evidence>
<evidence type="ECO:0000313" key="5">
    <source>
        <dbReference type="Proteomes" id="UP000053947"/>
    </source>
</evidence>
<dbReference type="OrthoDB" id="9770238at2"/>
<evidence type="ECO:0000256" key="2">
    <source>
        <dbReference type="SAM" id="MobiDB-lite"/>
    </source>
</evidence>
<feature type="compositionally biased region" description="Basic residues" evidence="2">
    <location>
        <begin position="219"/>
        <end position="228"/>
    </location>
</feature>
<dbReference type="RefSeq" id="WP_058439684.1">
    <property type="nucleotide sequence ID" value="NZ_KQ758903.1"/>
</dbReference>
<evidence type="ECO:0000256" key="1">
    <source>
        <dbReference type="ARBA" id="ARBA00093462"/>
    </source>
</evidence>
<dbReference type="NCBIfam" id="TIGR01446">
    <property type="entry name" value="DnaD_dom"/>
    <property type="match status" value="1"/>
</dbReference>
<comment type="similarity">
    <text evidence="1">Belongs to the DnaB/DnaD family.</text>
</comment>
<evidence type="ECO:0000259" key="3">
    <source>
        <dbReference type="Pfam" id="PF07261"/>
    </source>
</evidence>
<organism evidence="4 5">
    <name type="scientific">Dehalogenimonas alkenigignens</name>
    <dbReference type="NCBI Taxonomy" id="1217799"/>
    <lineage>
        <taxon>Bacteria</taxon>
        <taxon>Bacillati</taxon>
        <taxon>Chloroflexota</taxon>
        <taxon>Dehalococcoidia</taxon>
        <taxon>Dehalococcoidales</taxon>
        <taxon>Dehalococcoidaceae</taxon>
        <taxon>Dehalogenimonas</taxon>
    </lineage>
</organism>
<gene>
    <name evidence="4" type="ORF">DEALK_15920</name>
</gene>
<dbReference type="InterPro" id="IPR034829">
    <property type="entry name" value="DnaD-like_sf"/>
</dbReference>
<dbReference type="STRING" id="1217799.DEALK_15920"/>